<proteinExistence type="predicted"/>
<name>A0ABU4GEX1_9CLOT</name>
<sequence>MKKITDEKLIKEYLYGIVREKYDIIKDNCADIQQDVLMTELALFVIWREYVNITELVVTSSKIKARLCKRNDKDKNCYIQLNGDILLPFDSNKGSLNKKRASCAGYNDNLFVFFESLEELYKKGFMNDDDEDKVKNCICEYKFFWDLFGEGEIGYKHYLDSFCLNDIRGLKRDYSEFYLKRIYSKVWRDDNFSELESIYSNYESLLKDFHSKRKKLMIKRLQDICTSVV</sequence>
<protein>
    <submittedName>
        <fullName evidence="1">Uncharacterized protein</fullName>
    </submittedName>
</protein>
<keyword evidence="2" id="KW-1185">Reference proteome</keyword>
<accession>A0ABU4GEX1</accession>
<dbReference type="RefSeq" id="WP_318062437.1">
    <property type="nucleotide sequence ID" value="NZ_JAWONS010000026.1"/>
</dbReference>
<comment type="caution">
    <text evidence="1">The sequence shown here is derived from an EMBL/GenBank/DDBJ whole genome shotgun (WGS) entry which is preliminary data.</text>
</comment>
<evidence type="ECO:0000313" key="1">
    <source>
        <dbReference type="EMBL" id="MDW2796160.1"/>
    </source>
</evidence>
<reference evidence="1 2" key="1">
    <citation type="submission" date="2023-10" db="EMBL/GenBank/DDBJ databases">
        <title>A novel Glycoside Hydrolase 43-Like Enzyme from Clostrdium boliviensis is an Endo-xylanase, and a Candidate for Xylooligosaccharides Production from Different Xylan Substrates.</title>
        <authorList>
            <person name="Alvarez M.T."/>
            <person name="Rocabado-Villegas L.R."/>
            <person name="Salas-Veizaga D.M."/>
            <person name="Linares-Pasten J.A."/>
            <person name="Gudmundsdottir E.E."/>
            <person name="Hreggvidsson G.O."/>
            <person name="Adlercreutz P."/>
            <person name="Nordberg Karlsson E."/>
        </authorList>
    </citation>
    <scope>NUCLEOTIDE SEQUENCE [LARGE SCALE GENOMIC DNA]</scope>
    <source>
        <strain evidence="1 2">E-1</strain>
    </source>
</reference>
<evidence type="ECO:0000313" key="2">
    <source>
        <dbReference type="Proteomes" id="UP001276854"/>
    </source>
</evidence>
<dbReference type="Proteomes" id="UP001276854">
    <property type="component" value="Unassembled WGS sequence"/>
</dbReference>
<dbReference type="EMBL" id="JAWONS010000026">
    <property type="protein sequence ID" value="MDW2796160.1"/>
    <property type="molecule type" value="Genomic_DNA"/>
</dbReference>
<gene>
    <name evidence="1" type="ORF">RZO55_00975</name>
</gene>
<organism evidence="1 2">
    <name type="scientific">Clostridium boliviensis</name>
    <dbReference type="NCBI Taxonomy" id="318465"/>
    <lineage>
        <taxon>Bacteria</taxon>
        <taxon>Bacillati</taxon>
        <taxon>Bacillota</taxon>
        <taxon>Clostridia</taxon>
        <taxon>Eubacteriales</taxon>
        <taxon>Clostridiaceae</taxon>
        <taxon>Clostridium</taxon>
    </lineage>
</organism>